<evidence type="ECO:0000259" key="1">
    <source>
        <dbReference type="Pfam" id="PF24209"/>
    </source>
</evidence>
<proteinExistence type="predicted"/>
<evidence type="ECO:0000313" key="5">
    <source>
        <dbReference type="Proteomes" id="UP000232722"/>
    </source>
</evidence>
<dbReference type="VEuPathDB" id="FungiDB:RhiirFUN_025200"/>
<comment type="caution">
    <text evidence="3">The sequence shown here is derived from an EMBL/GenBank/DDBJ whole genome shotgun (WGS) entry which is preliminary data.</text>
</comment>
<reference evidence="2 5" key="2">
    <citation type="submission" date="2017-09" db="EMBL/GenBank/DDBJ databases">
        <title>Extensive intraspecific genome diversity in a model arbuscular mycorrhizal fungus.</title>
        <authorList>
            <person name="Chen E.C."/>
            <person name="Morin E."/>
            <person name="Beaudet D."/>
            <person name="Noel J."/>
            <person name="Ndikumana S."/>
            <person name="Charron P."/>
            <person name="St-Onge C."/>
            <person name="Giorgi J."/>
            <person name="Grigoriev I.V."/>
            <person name="Roux C."/>
            <person name="Martin F.M."/>
            <person name="Corradi N."/>
        </authorList>
    </citation>
    <scope>NUCLEOTIDE SEQUENCE [LARGE SCALE GENOMIC DNA]</scope>
    <source>
        <strain evidence="2 5">A5</strain>
    </source>
</reference>
<protein>
    <recommendedName>
        <fullName evidence="1">DUF7431 domain-containing protein</fullName>
    </recommendedName>
</protein>
<dbReference type="VEuPathDB" id="FungiDB:FUN_022820"/>
<accession>A0A2I1DR60</accession>
<evidence type="ECO:0000313" key="3">
    <source>
        <dbReference type="EMBL" id="PKC62501.1"/>
    </source>
</evidence>
<reference evidence="2 5" key="1">
    <citation type="submission" date="2016-04" db="EMBL/GenBank/DDBJ databases">
        <title>Genome analyses suggest a sexual origin of heterokaryosis in a supposedly ancient asexual fungus.</title>
        <authorList>
            <person name="Ropars J."/>
            <person name="Sedzielewska K."/>
            <person name="Noel J."/>
            <person name="Charron P."/>
            <person name="Farinelli L."/>
            <person name="Marton T."/>
            <person name="Kruger M."/>
            <person name="Pelin A."/>
            <person name="Brachmann A."/>
            <person name="Corradi N."/>
        </authorList>
    </citation>
    <scope>NUCLEOTIDE SEQUENCE [LARGE SCALE GENOMIC DNA]</scope>
    <source>
        <strain evidence="2 5">A5</strain>
    </source>
</reference>
<sequence>MSESDPLVTVKVNDLVVLTKLNLKKELSDIREKLEKIGKINSSVNSLFSFAKISTTKGEGVHLEVINRDDENKMTLEKIIDTNNNILYLKDSREYFIKKCKLEHGYNKIDNNELKKADNKAFTITITDCKSKIIGERHSVVNPKTKKEDFIEFPKVSLSFKLKPTEEFVTRVRKAVESDNKLQELREIIKDYGEFISEEVILGGLIYFENLSKNKYKLFVGGEKGDYSTFNEKEWSDRLNNLKNWDCIKLKNPISIFQLLPDELRKVVLSSVGVKVIYTYTEDYDYNLNESGKEVKNIPQEVLAKSQNEDSECEIFATFIDVKEKDFFNCRFSHQQGQDPKLIIHCIQKNFKMRKCKLKIIWMIIGYDIKFGLNSSGFNVQLKKFNVPDCSTYMHKRFENFEELESNSLVLCFGIPKLSKLDRSNESLTIGHHFFDDQESKKIGLCIFSYCLKQKRYVNLPEFNFYMFIIKYNSNSRDYGMAPFRNKISNWPKISINRKPKFISLYSSGENKCSPVYLKQKANGVKIKYLKCNIHRPKSLENLQHAYFQANHDGNNWASLFE</sequence>
<gene>
    <name evidence="3" type="ORF">RhiirA1_397582</name>
    <name evidence="2" type="ORF">RhiirA5_420188</name>
</gene>
<dbReference type="EMBL" id="LLXH01000850">
    <property type="protein sequence ID" value="PKC62501.1"/>
    <property type="molecule type" value="Genomic_DNA"/>
</dbReference>
<reference evidence="3 4" key="4">
    <citation type="submission" date="2017-10" db="EMBL/GenBank/DDBJ databases">
        <title>Genome analyses suggest a sexual origin of heterokaryosis in a supposedly ancient asexual fungus.</title>
        <authorList>
            <person name="Corradi N."/>
            <person name="Sedzielewska K."/>
            <person name="Noel J."/>
            <person name="Charron P."/>
            <person name="Farinelli L."/>
            <person name="Marton T."/>
            <person name="Kruger M."/>
            <person name="Pelin A."/>
            <person name="Brachmann A."/>
            <person name="Corradi N."/>
        </authorList>
    </citation>
    <scope>NUCLEOTIDE SEQUENCE [LARGE SCALE GENOMIC DNA]</scope>
    <source>
        <strain evidence="3 4">A1</strain>
    </source>
</reference>
<dbReference type="VEuPathDB" id="FungiDB:RhiirA1_397582"/>
<evidence type="ECO:0000313" key="4">
    <source>
        <dbReference type="Proteomes" id="UP000232688"/>
    </source>
</evidence>
<dbReference type="Proteomes" id="UP000232722">
    <property type="component" value="Unassembled WGS sequence"/>
</dbReference>
<organism evidence="3 4">
    <name type="scientific">Rhizophagus irregularis</name>
    <dbReference type="NCBI Taxonomy" id="588596"/>
    <lineage>
        <taxon>Eukaryota</taxon>
        <taxon>Fungi</taxon>
        <taxon>Fungi incertae sedis</taxon>
        <taxon>Mucoromycota</taxon>
        <taxon>Glomeromycotina</taxon>
        <taxon>Glomeromycetes</taxon>
        <taxon>Glomerales</taxon>
        <taxon>Glomeraceae</taxon>
        <taxon>Rhizophagus</taxon>
    </lineage>
</organism>
<dbReference type="AlphaFoldDB" id="A0A2I1DR60"/>
<name>A0A2I1DR60_9GLOM</name>
<dbReference type="EMBL" id="LLXJ01000813">
    <property type="protein sequence ID" value="PKC05990.1"/>
    <property type="molecule type" value="Genomic_DNA"/>
</dbReference>
<reference evidence="3 4" key="3">
    <citation type="submission" date="2017-10" db="EMBL/GenBank/DDBJ databases">
        <title>Extensive intraspecific genome diversity in a model arbuscular mycorrhizal fungus.</title>
        <authorList>
            <person name="Chen E.C.H."/>
            <person name="Morin E."/>
            <person name="Baudet D."/>
            <person name="Noel J."/>
            <person name="Ndikumana S."/>
            <person name="Charron P."/>
            <person name="St-Onge C."/>
            <person name="Giorgi J."/>
            <person name="Grigoriev I.V."/>
            <person name="Roux C."/>
            <person name="Martin F.M."/>
            <person name="Corradi N."/>
        </authorList>
    </citation>
    <scope>NUCLEOTIDE SEQUENCE [LARGE SCALE GENOMIC DNA]</scope>
    <source>
        <strain evidence="3 4">A1</strain>
    </source>
</reference>
<dbReference type="Pfam" id="PF24209">
    <property type="entry name" value="DUF7431"/>
    <property type="match status" value="1"/>
</dbReference>
<feature type="domain" description="DUF7431" evidence="1">
    <location>
        <begin position="276"/>
        <end position="534"/>
    </location>
</feature>
<dbReference type="OrthoDB" id="2310691at2759"/>
<evidence type="ECO:0000313" key="2">
    <source>
        <dbReference type="EMBL" id="PKC05990.1"/>
    </source>
</evidence>
<dbReference type="Proteomes" id="UP000232688">
    <property type="component" value="Unassembled WGS sequence"/>
</dbReference>
<dbReference type="InterPro" id="IPR055854">
    <property type="entry name" value="DUF7431"/>
</dbReference>